<protein>
    <submittedName>
        <fullName evidence="2">Uncharacterized protein</fullName>
    </submittedName>
</protein>
<evidence type="ECO:0000313" key="3">
    <source>
        <dbReference type="Proteomes" id="UP000739411"/>
    </source>
</evidence>
<evidence type="ECO:0000256" key="1">
    <source>
        <dbReference type="SAM" id="MobiDB-lite"/>
    </source>
</evidence>
<dbReference type="Proteomes" id="UP000739411">
    <property type="component" value="Unassembled WGS sequence"/>
</dbReference>
<sequence>MIVRGGLAIALGAVSSGVGALIPLLDFGTERESNCKTLLGTPEATPESRPATWHHVA</sequence>
<comment type="caution">
    <text evidence="2">The sequence shown here is derived from an EMBL/GenBank/DDBJ whole genome shotgun (WGS) entry which is preliminary data.</text>
</comment>
<evidence type="ECO:0000313" key="2">
    <source>
        <dbReference type="EMBL" id="MBK7414441.1"/>
    </source>
</evidence>
<feature type="region of interest" description="Disordered" evidence="1">
    <location>
        <begin position="38"/>
        <end position="57"/>
    </location>
</feature>
<gene>
    <name evidence="2" type="ORF">IPJ38_04310</name>
</gene>
<dbReference type="EMBL" id="JADJMS010000009">
    <property type="protein sequence ID" value="MBK7414441.1"/>
    <property type="molecule type" value="Genomic_DNA"/>
</dbReference>
<reference evidence="2 3" key="1">
    <citation type="submission" date="2020-10" db="EMBL/GenBank/DDBJ databases">
        <title>Connecting structure to function with the recovery of over 1000 high-quality activated sludge metagenome-assembled genomes encoding full-length rRNA genes using long-read sequencing.</title>
        <authorList>
            <person name="Singleton C.M."/>
            <person name="Petriglieri F."/>
            <person name="Kristensen J.M."/>
            <person name="Kirkegaard R.H."/>
            <person name="Michaelsen T.Y."/>
            <person name="Andersen M.H."/>
            <person name="Karst S.M."/>
            <person name="Dueholm M.S."/>
            <person name="Nielsen P.H."/>
            <person name="Albertsen M."/>
        </authorList>
    </citation>
    <scope>NUCLEOTIDE SEQUENCE [LARGE SCALE GENOMIC DNA]</scope>
    <source>
        <strain evidence="2">EsbW_18-Q3-R4-48_BATAC.463</strain>
    </source>
</reference>
<proteinExistence type="predicted"/>
<accession>A0A935MYD0</accession>
<name>A0A935MYD0_9RHOO</name>
<organism evidence="2 3">
    <name type="scientific">Candidatus Dechloromonas phosphorivorans</name>
    <dbReference type="NCBI Taxonomy" id="2899244"/>
    <lineage>
        <taxon>Bacteria</taxon>
        <taxon>Pseudomonadati</taxon>
        <taxon>Pseudomonadota</taxon>
        <taxon>Betaproteobacteria</taxon>
        <taxon>Rhodocyclales</taxon>
        <taxon>Azonexaceae</taxon>
        <taxon>Dechloromonas</taxon>
    </lineage>
</organism>
<dbReference type="AlphaFoldDB" id="A0A935MYD0"/>